<reference evidence="2 3" key="1">
    <citation type="submission" date="2020-07" db="EMBL/GenBank/DDBJ databases">
        <title>Comparative genomics of pyrophilous fungi reveals a link between fire events and developmental genes.</title>
        <authorList>
            <consortium name="DOE Joint Genome Institute"/>
            <person name="Steindorff A.S."/>
            <person name="Carver A."/>
            <person name="Calhoun S."/>
            <person name="Stillman K."/>
            <person name="Liu H."/>
            <person name="Lipzen A."/>
            <person name="Pangilinan J."/>
            <person name="Labutti K."/>
            <person name="Bruns T.D."/>
            <person name="Grigoriev I.V."/>
        </authorList>
    </citation>
    <scope>NUCLEOTIDE SEQUENCE [LARGE SCALE GENOMIC DNA]</scope>
    <source>
        <strain evidence="2 3">CBS 144469</strain>
    </source>
</reference>
<sequence length="179" mass="19839">MLNLLLMLGLTSHGPWMIVRPPRIMRVFRLHADPGLSPGTFWCMVSRSGILYRPGTSHNSFETLTQCFPRVPSGSSTRTTRFPSQKQSTPTANDHDLVRRSERCSRCSGPLGLWTLAVTAWGRPQAAKMLRGWLRIALKVCARSVSFVTLRAFSDLVSPRSSQTLIASDANGSPGRSKR</sequence>
<gene>
    <name evidence="2" type="ORF">DFP72DRAFT_115701</name>
</gene>
<dbReference type="Proteomes" id="UP000521943">
    <property type="component" value="Unassembled WGS sequence"/>
</dbReference>
<keyword evidence="3" id="KW-1185">Reference proteome</keyword>
<evidence type="ECO:0000313" key="3">
    <source>
        <dbReference type="Proteomes" id="UP000521943"/>
    </source>
</evidence>
<evidence type="ECO:0000313" key="2">
    <source>
        <dbReference type="EMBL" id="KAF6759726.1"/>
    </source>
</evidence>
<feature type="compositionally biased region" description="Polar residues" evidence="1">
    <location>
        <begin position="73"/>
        <end position="92"/>
    </location>
</feature>
<feature type="region of interest" description="Disordered" evidence="1">
    <location>
        <begin position="72"/>
        <end position="96"/>
    </location>
</feature>
<protein>
    <submittedName>
        <fullName evidence="2">Uncharacterized protein</fullName>
    </submittedName>
</protein>
<organism evidence="2 3">
    <name type="scientific">Ephemerocybe angulata</name>
    <dbReference type="NCBI Taxonomy" id="980116"/>
    <lineage>
        <taxon>Eukaryota</taxon>
        <taxon>Fungi</taxon>
        <taxon>Dikarya</taxon>
        <taxon>Basidiomycota</taxon>
        <taxon>Agaricomycotina</taxon>
        <taxon>Agaricomycetes</taxon>
        <taxon>Agaricomycetidae</taxon>
        <taxon>Agaricales</taxon>
        <taxon>Agaricineae</taxon>
        <taxon>Psathyrellaceae</taxon>
        <taxon>Ephemerocybe</taxon>
    </lineage>
</organism>
<dbReference type="EMBL" id="JACGCI010000014">
    <property type="protein sequence ID" value="KAF6759726.1"/>
    <property type="molecule type" value="Genomic_DNA"/>
</dbReference>
<accession>A0A8H6MC61</accession>
<evidence type="ECO:0000256" key="1">
    <source>
        <dbReference type="SAM" id="MobiDB-lite"/>
    </source>
</evidence>
<proteinExistence type="predicted"/>
<dbReference type="AlphaFoldDB" id="A0A8H6MC61"/>
<name>A0A8H6MC61_9AGAR</name>
<comment type="caution">
    <text evidence="2">The sequence shown here is derived from an EMBL/GenBank/DDBJ whole genome shotgun (WGS) entry which is preliminary data.</text>
</comment>